<evidence type="ECO:0000256" key="1">
    <source>
        <dbReference type="ARBA" id="ARBA00004853"/>
    </source>
</evidence>
<dbReference type="FunFam" id="3.40.50.10990:FF:000002">
    <property type="entry name" value="GTP cyclohydrolase-2"/>
    <property type="match status" value="1"/>
</dbReference>
<evidence type="ECO:0000256" key="10">
    <source>
        <dbReference type="SAM" id="MobiDB-lite"/>
    </source>
</evidence>
<dbReference type="RefSeq" id="WP_006463413.1">
    <property type="nucleotide sequence ID" value="NZ_AEEC02000013.1"/>
</dbReference>
<evidence type="ECO:0000256" key="4">
    <source>
        <dbReference type="ARBA" id="ARBA00022741"/>
    </source>
</evidence>
<dbReference type="SUPFAM" id="SSF142695">
    <property type="entry name" value="RibA-like"/>
    <property type="match status" value="1"/>
</dbReference>
<dbReference type="InterPro" id="IPR000926">
    <property type="entry name" value="RibA"/>
</dbReference>
<sequence length="230" mass="25029">MSSSIAPAAAAPEEKLVFVSSCKLPMPWATFELHAFYDEVSGKEHLALTLGDVGNGVPVLGRVHSECLTGDALFSQRCDCGAQLEAALKKIAKEGRGVLFYLRQEGRGIGLLNKIRAYHLQDQGADTVEANERLGFPADMRRYTIVLPMLAHLKITSLRLMTNNPRKVKALEESGITVAERIALIANHNPFNIGYLGTKARKLGHLLPGLGKGEAQPQPEKVPLDAHDNE</sequence>
<reference evidence="12 13" key="1">
    <citation type="journal article" date="2013" name="Front. Microbiol.">
        <title>The genome of the endophytic bacterium H. frisingense GSF30(T) identifies diverse strategies in the Herbaspirillum genus to interact with plants.</title>
        <authorList>
            <person name="Straub D."/>
            <person name="Rothballer M."/>
            <person name="Hartmann A."/>
            <person name="Ludewig U."/>
        </authorList>
    </citation>
    <scope>NUCLEOTIDE SEQUENCE [LARGE SCALE GENOMIC DNA]</scope>
    <source>
        <strain evidence="12 13">GSF30</strain>
    </source>
</reference>
<dbReference type="Pfam" id="PF00925">
    <property type="entry name" value="GTP_cyclohydro2"/>
    <property type="match status" value="1"/>
</dbReference>
<comment type="catalytic activity">
    <reaction evidence="8 9">
        <text>GTP + 4 H2O = 2,5-diamino-6-hydroxy-4-(5-phosphoribosylamino)-pyrimidine + formate + 2 phosphate + 3 H(+)</text>
        <dbReference type="Rhea" id="RHEA:23704"/>
        <dbReference type="ChEBI" id="CHEBI:15377"/>
        <dbReference type="ChEBI" id="CHEBI:15378"/>
        <dbReference type="ChEBI" id="CHEBI:15740"/>
        <dbReference type="ChEBI" id="CHEBI:37565"/>
        <dbReference type="ChEBI" id="CHEBI:43474"/>
        <dbReference type="ChEBI" id="CHEBI:58614"/>
        <dbReference type="EC" id="3.5.4.25"/>
    </reaction>
</comment>
<keyword evidence="4 9" id="KW-0547">Nucleotide-binding</keyword>
<keyword evidence="2 9" id="KW-0686">Riboflavin biosynthesis</keyword>
<feature type="binding site" evidence="9">
    <location>
        <position position="83"/>
    </location>
    <ligand>
        <name>GTP</name>
        <dbReference type="ChEBI" id="CHEBI:37565"/>
    </ligand>
</feature>
<dbReference type="Proteomes" id="UP000006772">
    <property type="component" value="Unassembled WGS sequence"/>
</dbReference>
<feature type="binding site" evidence="9">
    <location>
        <position position="78"/>
    </location>
    <ligand>
        <name>Zn(2+)</name>
        <dbReference type="ChEBI" id="CHEBI:29105"/>
        <note>catalytic</note>
    </ligand>
</feature>
<comment type="similarity">
    <text evidence="9">Belongs to the GTP cyclohydrolase II family.</text>
</comment>
<evidence type="ECO:0000256" key="6">
    <source>
        <dbReference type="ARBA" id="ARBA00022833"/>
    </source>
</evidence>
<feature type="active site" description="Proton acceptor" evidence="9">
    <location>
        <position position="139"/>
    </location>
</feature>
<feature type="domain" description="GTP cyclohydrolase II" evidence="11">
    <location>
        <begin position="21"/>
        <end position="182"/>
    </location>
</feature>
<dbReference type="PANTHER" id="PTHR21327">
    <property type="entry name" value="GTP CYCLOHYDROLASE II-RELATED"/>
    <property type="match status" value="1"/>
</dbReference>
<dbReference type="GO" id="GO:0005525">
    <property type="term" value="F:GTP binding"/>
    <property type="evidence" value="ECO:0007669"/>
    <property type="project" value="UniProtKB-KW"/>
</dbReference>
<dbReference type="InterPro" id="IPR032677">
    <property type="entry name" value="GTP_cyclohydro_II"/>
</dbReference>
<comment type="pathway">
    <text evidence="1 9">Cofactor biosynthesis; riboflavin biosynthesis; 5-amino-6-(D-ribitylamino)uracil from GTP: step 1/4.</text>
</comment>
<dbReference type="GO" id="GO:0003935">
    <property type="term" value="F:GTP cyclohydrolase II activity"/>
    <property type="evidence" value="ECO:0007669"/>
    <property type="project" value="UniProtKB-UniRule"/>
</dbReference>
<evidence type="ECO:0000313" key="13">
    <source>
        <dbReference type="Proteomes" id="UP000006772"/>
    </source>
</evidence>
<comment type="function">
    <text evidence="9">Catalyzes the conversion of GTP to 2,5-diamino-6-ribosylamino-4(3H)-pyrimidinone 5'-phosphate (DARP), formate and pyrophosphate.</text>
</comment>
<evidence type="ECO:0000256" key="9">
    <source>
        <dbReference type="HAMAP-Rule" id="MF_00179"/>
    </source>
</evidence>
<evidence type="ECO:0000259" key="11">
    <source>
        <dbReference type="Pfam" id="PF00925"/>
    </source>
</evidence>
<dbReference type="PANTHER" id="PTHR21327:SF18">
    <property type="entry name" value="3,4-DIHYDROXY-2-BUTANONE 4-PHOSPHATE SYNTHASE"/>
    <property type="match status" value="1"/>
</dbReference>
<feature type="active site" description="Nucleophile" evidence="9">
    <location>
        <position position="141"/>
    </location>
</feature>
<comment type="caution">
    <text evidence="12">The sequence shown here is derived from an EMBL/GenBank/DDBJ whole genome shotgun (WGS) entry which is preliminary data.</text>
</comment>
<dbReference type="CDD" id="cd00641">
    <property type="entry name" value="GTP_cyclohydro2"/>
    <property type="match status" value="1"/>
</dbReference>
<dbReference type="AlphaFoldDB" id="A0AAI9N3T4"/>
<dbReference type="EMBL" id="AEEC02000013">
    <property type="protein sequence ID" value="EOA04687.1"/>
    <property type="molecule type" value="Genomic_DNA"/>
</dbReference>
<keyword evidence="3 9" id="KW-0479">Metal-binding</keyword>
<dbReference type="HAMAP" id="MF_00179">
    <property type="entry name" value="RibA"/>
    <property type="match status" value="1"/>
</dbReference>
<proteinExistence type="inferred from homology"/>
<dbReference type="NCBIfam" id="NF001591">
    <property type="entry name" value="PRK00393.1"/>
    <property type="match status" value="1"/>
</dbReference>
<dbReference type="EC" id="3.5.4.25" evidence="9"/>
<name>A0AAI9N3T4_9BURK</name>
<organism evidence="12 13">
    <name type="scientific">Herbaspirillum frisingense GSF30</name>
    <dbReference type="NCBI Taxonomy" id="864073"/>
    <lineage>
        <taxon>Bacteria</taxon>
        <taxon>Pseudomonadati</taxon>
        <taxon>Pseudomonadota</taxon>
        <taxon>Betaproteobacteria</taxon>
        <taxon>Burkholderiales</taxon>
        <taxon>Oxalobacteraceae</taxon>
        <taxon>Herbaspirillum</taxon>
    </lineage>
</organism>
<feature type="binding site" evidence="9">
    <location>
        <position position="167"/>
    </location>
    <ligand>
        <name>GTP</name>
        <dbReference type="ChEBI" id="CHEBI:37565"/>
    </ligand>
</feature>
<dbReference type="GO" id="GO:0005829">
    <property type="term" value="C:cytosol"/>
    <property type="evidence" value="ECO:0007669"/>
    <property type="project" value="TreeGrafter"/>
</dbReference>
<evidence type="ECO:0000313" key="12">
    <source>
        <dbReference type="EMBL" id="EOA04687.1"/>
    </source>
</evidence>
<keyword evidence="7 9" id="KW-0342">GTP-binding</keyword>
<feature type="region of interest" description="Disordered" evidence="10">
    <location>
        <begin position="208"/>
        <end position="230"/>
    </location>
</feature>
<feature type="binding site" evidence="9">
    <location>
        <begin position="105"/>
        <end position="107"/>
    </location>
    <ligand>
        <name>GTP</name>
        <dbReference type="ChEBI" id="CHEBI:37565"/>
    </ligand>
</feature>
<evidence type="ECO:0000256" key="5">
    <source>
        <dbReference type="ARBA" id="ARBA00022801"/>
    </source>
</evidence>
<dbReference type="NCBIfam" id="TIGR00505">
    <property type="entry name" value="ribA"/>
    <property type="match status" value="1"/>
</dbReference>
<evidence type="ECO:0000256" key="8">
    <source>
        <dbReference type="ARBA" id="ARBA00049295"/>
    </source>
</evidence>
<feature type="binding site" evidence="9">
    <location>
        <position position="80"/>
    </location>
    <ligand>
        <name>Zn(2+)</name>
        <dbReference type="ChEBI" id="CHEBI:29105"/>
        <note>catalytic</note>
    </ligand>
</feature>
<feature type="binding site" evidence="9">
    <location>
        <position position="67"/>
    </location>
    <ligand>
        <name>Zn(2+)</name>
        <dbReference type="ChEBI" id="CHEBI:29105"/>
        <note>catalytic</note>
    </ligand>
</feature>
<accession>A0AAI9N3T4</accession>
<dbReference type="GO" id="GO:0009231">
    <property type="term" value="P:riboflavin biosynthetic process"/>
    <property type="evidence" value="ECO:0007669"/>
    <property type="project" value="UniProtKB-UniRule"/>
</dbReference>
<evidence type="ECO:0000256" key="7">
    <source>
        <dbReference type="ARBA" id="ARBA00023134"/>
    </source>
</evidence>
<dbReference type="InterPro" id="IPR036144">
    <property type="entry name" value="RibA-like_sf"/>
</dbReference>
<feature type="binding site" evidence="9">
    <location>
        <begin position="62"/>
        <end position="66"/>
    </location>
    <ligand>
        <name>GTP</name>
        <dbReference type="ChEBI" id="CHEBI:37565"/>
    </ligand>
</feature>
<dbReference type="GO" id="GO:0008270">
    <property type="term" value="F:zinc ion binding"/>
    <property type="evidence" value="ECO:0007669"/>
    <property type="project" value="UniProtKB-UniRule"/>
</dbReference>
<keyword evidence="5 9" id="KW-0378">Hydrolase</keyword>
<feature type="binding site" evidence="9">
    <location>
        <position position="162"/>
    </location>
    <ligand>
        <name>GTP</name>
        <dbReference type="ChEBI" id="CHEBI:37565"/>
    </ligand>
</feature>
<gene>
    <name evidence="9" type="primary">ribA</name>
    <name evidence="12" type="ORF">HFRIS_011048</name>
</gene>
<evidence type="ECO:0000256" key="2">
    <source>
        <dbReference type="ARBA" id="ARBA00022619"/>
    </source>
</evidence>
<protein>
    <recommendedName>
        <fullName evidence="9">GTP cyclohydrolase-2</fullName>
        <ecNumber evidence="9">3.5.4.25</ecNumber>
    </recommendedName>
    <alternativeName>
        <fullName evidence="9">GTP cyclohydrolase II</fullName>
    </alternativeName>
</protein>
<feature type="binding site" evidence="9">
    <location>
        <position position="127"/>
    </location>
    <ligand>
        <name>GTP</name>
        <dbReference type="ChEBI" id="CHEBI:37565"/>
    </ligand>
</feature>
<evidence type="ECO:0000256" key="3">
    <source>
        <dbReference type="ARBA" id="ARBA00022723"/>
    </source>
</evidence>
<comment type="cofactor">
    <cofactor evidence="9">
        <name>Zn(2+)</name>
        <dbReference type="ChEBI" id="CHEBI:29105"/>
    </cofactor>
    <text evidence="9">Binds 1 zinc ion per subunit.</text>
</comment>
<keyword evidence="6 9" id="KW-0862">Zinc</keyword>
<dbReference type="Gene3D" id="3.40.50.10990">
    <property type="entry name" value="GTP cyclohydrolase II"/>
    <property type="match status" value="1"/>
</dbReference>